<proteinExistence type="predicted"/>
<name>A0A0R0CI21_9GAMM</name>
<comment type="caution">
    <text evidence="2">The sequence shown here is derived from an EMBL/GenBank/DDBJ whole genome shotgun (WGS) entry which is preliminary data.</text>
</comment>
<dbReference type="SUPFAM" id="SSF53756">
    <property type="entry name" value="UDP-Glycosyltransferase/glycogen phosphorylase"/>
    <property type="match status" value="1"/>
</dbReference>
<dbReference type="PANTHER" id="PTHR12526:SF635">
    <property type="entry name" value="GLYCOSYL TRANSFERASE GROUP 1"/>
    <property type="match status" value="1"/>
</dbReference>
<dbReference type="Gene3D" id="3.40.50.2000">
    <property type="entry name" value="Glycogen Phosphorylase B"/>
    <property type="match status" value="2"/>
</dbReference>
<dbReference type="PANTHER" id="PTHR12526">
    <property type="entry name" value="GLYCOSYLTRANSFERASE"/>
    <property type="match status" value="1"/>
</dbReference>
<dbReference type="RefSeq" id="WP_083490667.1">
    <property type="nucleotide sequence ID" value="NZ_LDJI01000006.1"/>
</dbReference>
<feature type="domain" description="Glycosyltransferase subfamily 4-like N-terminal" evidence="1">
    <location>
        <begin position="14"/>
        <end position="170"/>
    </location>
</feature>
<dbReference type="InterPro" id="IPR028098">
    <property type="entry name" value="Glyco_trans_4-like_N"/>
</dbReference>
<dbReference type="Pfam" id="PF13692">
    <property type="entry name" value="Glyco_trans_1_4"/>
    <property type="match status" value="1"/>
</dbReference>
<dbReference type="Pfam" id="PF13439">
    <property type="entry name" value="Glyco_transf_4"/>
    <property type="match status" value="1"/>
</dbReference>
<accession>A0A0R0CI21</accession>
<keyword evidence="3" id="KW-1185">Reference proteome</keyword>
<dbReference type="CDD" id="cd03801">
    <property type="entry name" value="GT4_PimA-like"/>
    <property type="match status" value="1"/>
</dbReference>
<dbReference type="GO" id="GO:0016757">
    <property type="term" value="F:glycosyltransferase activity"/>
    <property type="evidence" value="ECO:0007669"/>
    <property type="project" value="UniProtKB-ARBA"/>
</dbReference>
<dbReference type="AlphaFoldDB" id="A0A0R0CI21"/>
<evidence type="ECO:0000313" key="2">
    <source>
        <dbReference type="EMBL" id="KRG65630.1"/>
    </source>
</evidence>
<dbReference type="STRING" id="405444.ABB26_03560"/>
<dbReference type="PATRIC" id="fig|405444.3.peg.3380"/>
<reference evidence="2 3" key="1">
    <citation type="submission" date="2015-05" db="EMBL/GenBank/DDBJ databases">
        <title>Genome sequencing and analysis of members of genus Stenotrophomonas.</title>
        <authorList>
            <person name="Patil P.P."/>
            <person name="Midha S."/>
            <person name="Patil P.B."/>
        </authorList>
    </citation>
    <scope>NUCLEOTIDE SEQUENCE [LARGE SCALE GENOMIC DNA]</scope>
    <source>
        <strain evidence="2 3">DSM 18929</strain>
    </source>
</reference>
<gene>
    <name evidence="2" type="ORF">ABB26_03560</name>
</gene>
<evidence type="ECO:0000259" key="1">
    <source>
        <dbReference type="Pfam" id="PF13439"/>
    </source>
</evidence>
<protein>
    <recommendedName>
        <fullName evidence="1">Glycosyltransferase subfamily 4-like N-terminal domain-containing protein</fullName>
    </recommendedName>
</protein>
<dbReference type="Proteomes" id="UP000050864">
    <property type="component" value="Unassembled WGS sequence"/>
</dbReference>
<dbReference type="OrthoDB" id="9062832at2"/>
<organism evidence="2 3">
    <name type="scientific">Stenotrophomonas humi</name>
    <dbReference type="NCBI Taxonomy" id="405444"/>
    <lineage>
        <taxon>Bacteria</taxon>
        <taxon>Pseudomonadati</taxon>
        <taxon>Pseudomonadota</taxon>
        <taxon>Gammaproteobacteria</taxon>
        <taxon>Lysobacterales</taxon>
        <taxon>Lysobacteraceae</taxon>
        <taxon>Stenotrophomonas</taxon>
    </lineage>
</organism>
<sequence length="376" mass="41923">MKLLYTNFHSGSGGGHTTYVRELARALGRHHEVHVAAPSGSRLLLESAALPGVHTLAQPFPNGLRRLRERAAAVRQLHEYLRTHRFDIVHVNGSADHRITIAALRGISPRPRVVLTKHNTKPMHGLQHVWRARFHTDKVIAVSEYVCRQVEATPYRVCHPETVYNGVDTHHYAPFNDADARAQRSRFTTDVDALLIGSNAGTADYKSWTDMAGAMMLLNEDERRRVHVMVAGQPPTEPQLAIVRAAGLEAQFHFPGMLEDVRPVVAALDAGFVISHATEAISFACREMMSMAKPVMVTDYSGLPENVRHGKDGWLVPVHGHAEMAETLRWMLQHREALTQMGVAAHAHAVEEFGMELFIERTLAVYEQLLASNPPR</sequence>
<evidence type="ECO:0000313" key="3">
    <source>
        <dbReference type="Proteomes" id="UP000050864"/>
    </source>
</evidence>
<dbReference type="EMBL" id="LDJI01000006">
    <property type="protein sequence ID" value="KRG65630.1"/>
    <property type="molecule type" value="Genomic_DNA"/>
</dbReference>